<accession>A0A2T7D6J8</accession>
<keyword evidence="1" id="KW-0472">Membrane</keyword>
<dbReference type="AlphaFoldDB" id="A0A2T7D6J8"/>
<feature type="transmembrane region" description="Helical" evidence="1">
    <location>
        <begin position="92"/>
        <end position="112"/>
    </location>
</feature>
<evidence type="ECO:0000313" key="2">
    <source>
        <dbReference type="EMBL" id="PUZ51205.1"/>
    </source>
</evidence>
<reference evidence="2 3" key="1">
    <citation type="submission" date="2018-04" db="EMBL/GenBank/DDBJ databases">
        <title>WGS assembly of Panicum hallii var. hallii HAL2.</title>
        <authorList>
            <person name="Lovell J."/>
            <person name="Jenkins J."/>
            <person name="Lowry D."/>
            <person name="Mamidi S."/>
            <person name="Sreedasyam A."/>
            <person name="Weng X."/>
            <person name="Barry K."/>
            <person name="Bonette J."/>
            <person name="Campitelli B."/>
            <person name="Daum C."/>
            <person name="Gordon S."/>
            <person name="Gould B."/>
            <person name="Lipzen A."/>
            <person name="MacQueen A."/>
            <person name="Palacio-Mejia J."/>
            <person name="Plott C."/>
            <person name="Shakirov E."/>
            <person name="Shu S."/>
            <person name="Yoshinaga Y."/>
            <person name="Zane M."/>
            <person name="Rokhsar D."/>
            <person name="Grimwood J."/>
            <person name="Schmutz J."/>
            <person name="Juenger T."/>
        </authorList>
    </citation>
    <scope>NUCLEOTIDE SEQUENCE [LARGE SCALE GENOMIC DNA]</scope>
    <source>
        <strain evidence="3">cv. HAL2</strain>
    </source>
</reference>
<evidence type="ECO:0000256" key="1">
    <source>
        <dbReference type="SAM" id="Phobius"/>
    </source>
</evidence>
<feature type="transmembrane region" description="Helical" evidence="1">
    <location>
        <begin position="61"/>
        <end position="80"/>
    </location>
</feature>
<dbReference type="Proteomes" id="UP000244336">
    <property type="component" value="Chromosome 6"/>
</dbReference>
<keyword evidence="1" id="KW-0812">Transmembrane</keyword>
<name>A0A2T7D6J8_9POAL</name>
<feature type="transmembrane region" description="Helical" evidence="1">
    <location>
        <begin position="32"/>
        <end position="55"/>
    </location>
</feature>
<dbReference type="Gramene" id="PUZ51205">
    <property type="protein sequence ID" value="PUZ51205"/>
    <property type="gene ID" value="GQ55_6G162400"/>
</dbReference>
<sequence>MPKQVVMIRMAPKAVIPSLEVLESLCLKGGKLLLVVFLKFAMWFMLTGLEFVWWFHLLLNVLYHASVLIFISIHCCFHDAPFCWEDAPKISISYIHFYPFGGILVIFGFGALHPREGMGLLHQKARRSC</sequence>
<keyword evidence="1" id="KW-1133">Transmembrane helix</keyword>
<protein>
    <submittedName>
        <fullName evidence="2">Uncharacterized protein</fullName>
    </submittedName>
</protein>
<evidence type="ECO:0000313" key="3">
    <source>
        <dbReference type="Proteomes" id="UP000244336"/>
    </source>
</evidence>
<dbReference type="EMBL" id="CM009754">
    <property type="protein sequence ID" value="PUZ51205.1"/>
    <property type="molecule type" value="Genomic_DNA"/>
</dbReference>
<gene>
    <name evidence="2" type="ORF">GQ55_6G162400</name>
</gene>
<keyword evidence="3" id="KW-1185">Reference proteome</keyword>
<proteinExistence type="predicted"/>
<organism evidence="2 3">
    <name type="scientific">Panicum hallii var. hallii</name>
    <dbReference type="NCBI Taxonomy" id="1504633"/>
    <lineage>
        <taxon>Eukaryota</taxon>
        <taxon>Viridiplantae</taxon>
        <taxon>Streptophyta</taxon>
        <taxon>Embryophyta</taxon>
        <taxon>Tracheophyta</taxon>
        <taxon>Spermatophyta</taxon>
        <taxon>Magnoliopsida</taxon>
        <taxon>Liliopsida</taxon>
        <taxon>Poales</taxon>
        <taxon>Poaceae</taxon>
        <taxon>PACMAD clade</taxon>
        <taxon>Panicoideae</taxon>
        <taxon>Panicodae</taxon>
        <taxon>Paniceae</taxon>
        <taxon>Panicinae</taxon>
        <taxon>Panicum</taxon>
        <taxon>Panicum sect. Panicum</taxon>
    </lineage>
</organism>